<dbReference type="GO" id="GO:0016491">
    <property type="term" value="F:oxidoreductase activity"/>
    <property type="evidence" value="ECO:0007669"/>
    <property type="project" value="UniProtKB-KW"/>
</dbReference>
<dbReference type="Gene3D" id="3.40.50.720">
    <property type="entry name" value="NAD(P)-binding Rossmann-like Domain"/>
    <property type="match status" value="1"/>
</dbReference>
<proteinExistence type="predicted"/>
<dbReference type="OrthoDB" id="5283654at2759"/>
<evidence type="ECO:0000256" key="2">
    <source>
        <dbReference type="ARBA" id="ARBA00023002"/>
    </source>
</evidence>
<evidence type="ECO:0000256" key="1">
    <source>
        <dbReference type="ARBA" id="ARBA00022857"/>
    </source>
</evidence>
<keyword evidence="1" id="KW-0521">NADP</keyword>
<organism evidence="4 5">
    <name type="scientific">Elsinoe ampelina</name>
    <dbReference type="NCBI Taxonomy" id="302913"/>
    <lineage>
        <taxon>Eukaryota</taxon>
        <taxon>Fungi</taxon>
        <taxon>Dikarya</taxon>
        <taxon>Ascomycota</taxon>
        <taxon>Pezizomycotina</taxon>
        <taxon>Dothideomycetes</taxon>
        <taxon>Dothideomycetidae</taxon>
        <taxon>Myriangiales</taxon>
        <taxon>Elsinoaceae</taxon>
        <taxon>Elsinoe</taxon>
    </lineage>
</organism>
<dbReference type="PANTHER" id="PTHR47706:SF6">
    <property type="entry name" value="NMRA-LIKE FAMILY PROTEIN (AFU_ORTHOLOGUE AFUA_6G00280)"/>
    <property type="match status" value="1"/>
</dbReference>
<evidence type="ECO:0000259" key="3">
    <source>
        <dbReference type="Pfam" id="PF05368"/>
    </source>
</evidence>
<evidence type="ECO:0000313" key="4">
    <source>
        <dbReference type="EMBL" id="KAF2226481.1"/>
    </source>
</evidence>
<dbReference type="InterPro" id="IPR051609">
    <property type="entry name" value="NmrA/Isoflavone_reductase-like"/>
</dbReference>
<dbReference type="Pfam" id="PF05368">
    <property type="entry name" value="NmrA"/>
    <property type="match status" value="1"/>
</dbReference>
<keyword evidence="2" id="KW-0560">Oxidoreductase</keyword>
<feature type="domain" description="NmrA-like" evidence="3">
    <location>
        <begin position="6"/>
        <end position="257"/>
    </location>
</feature>
<dbReference type="EMBL" id="ML992502">
    <property type="protein sequence ID" value="KAF2226481.1"/>
    <property type="molecule type" value="Genomic_DNA"/>
</dbReference>
<dbReference type="InterPro" id="IPR008030">
    <property type="entry name" value="NmrA-like"/>
</dbReference>
<gene>
    <name evidence="4" type="ORF">BDZ85DRAFT_190880</name>
</gene>
<dbReference type="AlphaFoldDB" id="A0A6A6GLB8"/>
<dbReference type="CDD" id="cd05259">
    <property type="entry name" value="PCBER_SDR_a"/>
    <property type="match status" value="1"/>
</dbReference>
<dbReference type="PANTHER" id="PTHR47706">
    <property type="entry name" value="NMRA-LIKE FAMILY PROTEIN"/>
    <property type="match status" value="1"/>
</dbReference>
<accession>A0A6A6GLB8</accession>
<name>A0A6A6GLB8_9PEZI</name>
<sequence>MTLPLSSILVLGAGELGLSVLQGLLSQPPIAEQQSKLTVLLRPESSSSSKDASQIQSRGITIIRHDISSLDPDSLARILQPYDAVISCLGFAAGPGTQLKITQAALAAGVKRFFPWQFGVDYDAIGKGSGQTLFDEQLQVRKLLREQSEVDWVIISTGVFMSFVFEESFGVVLGAKDPKAEAVYVRGLGSWENGLTVTAVEDIGRLTAMALFDGSVKQQVIYTAGESFTYEELAGIVGRVTGKTVHKELWDRRHLMEDLNVEPDDTIRKYRVAFASGKGVKWDKATSYNETKGVAVTSLASWLESTLGK</sequence>
<evidence type="ECO:0000313" key="5">
    <source>
        <dbReference type="Proteomes" id="UP000799538"/>
    </source>
</evidence>
<dbReference type="Gene3D" id="3.90.25.10">
    <property type="entry name" value="UDP-galactose 4-epimerase, domain 1"/>
    <property type="match status" value="1"/>
</dbReference>
<dbReference type="InterPro" id="IPR036291">
    <property type="entry name" value="NAD(P)-bd_dom_sf"/>
</dbReference>
<dbReference type="SUPFAM" id="SSF51735">
    <property type="entry name" value="NAD(P)-binding Rossmann-fold domains"/>
    <property type="match status" value="1"/>
</dbReference>
<dbReference type="Proteomes" id="UP000799538">
    <property type="component" value="Unassembled WGS sequence"/>
</dbReference>
<reference evidence="5" key="1">
    <citation type="journal article" date="2020" name="Stud. Mycol.">
        <title>101 Dothideomycetes genomes: A test case for predicting lifestyles and emergence of pathogens.</title>
        <authorList>
            <person name="Haridas S."/>
            <person name="Albert R."/>
            <person name="Binder M."/>
            <person name="Bloem J."/>
            <person name="LaButti K."/>
            <person name="Salamov A."/>
            <person name="Andreopoulos B."/>
            <person name="Baker S."/>
            <person name="Barry K."/>
            <person name="Bills G."/>
            <person name="Bluhm B."/>
            <person name="Cannon C."/>
            <person name="Castanera R."/>
            <person name="Culley D."/>
            <person name="Daum C."/>
            <person name="Ezra D."/>
            <person name="Gonzalez J."/>
            <person name="Henrissat B."/>
            <person name="Kuo A."/>
            <person name="Liang C."/>
            <person name="Lipzen A."/>
            <person name="Lutzoni F."/>
            <person name="Magnuson J."/>
            <person name="Mondo S."/>
            <person name="Nolan M."/>
            <person name="Ohm R."/>
            <person name="Pangilinan J."/>
            <person name="Park H.-J."/>
            <person name="Ramirez L."/>
            <person name="Alfaro M."/>
            <person name="Sun H."/>
            <person name="Tritt A."/>
            <person name="Yoshinaga Y."/>
            <person name="Zwiers L.-H."/>
            <person name="Turgeon B."/>
            <person name="Goodwin S."/>
            <person name="Spatafora J."/>
            <person name="Crous P."/>
            <person name="Grigoriev I."/>
        </authorList>
    </citation>
    <scope>NUCLEOTIDE SEQUENCE [LARGE SCALE GENOMIC DNA]</scope>
    <source>
        <strain evidence="5">CECT 20119</strain>
    </source>
</reference>
<dbReference type="InterPro" id="IPR045312">
    <property type="entry name" value="PCBER-like"/>
</dbReference>
<keyword evidence="5" id="KW-1185">Reference proteome</keyword>
<protein>
    <submittedName>
        <fullName evidence="4">Saccharopine dehydrogenase-like oxidoreductase</fullName>
    </submittedName>
</protein>